<gene>
    <name evidence="1" type="ORF">CR513_20795</name>
</gene>
<protein>
    <submittedName>
        <fullName evidence="1">Uncharacterized protein</fullName>
    </submittedName>
</protein>
<name>A0A371H151_MUCPR</name>
<dbReference type="Proteomes" id="UP000257109">
    <property type="component" value="Unassembled WGS sequence"/>
</dbReference>
<evidence type="ECO:0000313" key="1">
    <source>
        <dbReference type="EMBL" id="RDX96540.1"/>
    </source>
</evidence>
<proteinExistence type="predicted"/>
<evidence type="ECO:0000313" key="2">
    <source>
        <dbReference type="Proteomes" id="UP000257109"/>
    </source>
</evidence>
<dbReference type="AlphaFoldDB" id="A0A371H151"/>
<keyword evidence="2" id="KW-1185">Reference proteome</keyword>
<comment type="caution">
    <text evidence="1">The sequence shown here is derived from an EMBL/GenBank/DDBJ whole genome shotgun (WGS) entry which is preliminary data.</text>
</comment>
<reference evidence="1" key="1">
    <citation type="submission" date="2018-05" db="EMBL/GenBank/DDBJ databases">
        <title>Draft genome of Mucuna pruriens seed.</title>
        <authorList>
            <person name="Nnadi N.E."/>
            <person name="Vos R."/>
            <person name="Hasami M.H."/>
            <person name="Devisetty U.K."/>
            <person name="Aguiy J.C."/>
        </authorList>
    </citation>
    <scope>NUCLEOTIDE SEQUENCE [LARGE SCALE GENOMIC DNA]</scope>
    <source>
        <strain evidence="1">JCA_2017</strain>
    </source>
</reference>
<sequence>MKAFPFSLDGAAKDWLYLYACSTRSSCCHLEPQPSERKFMGSSNILEVHFSSIGKDLTSYLAHVHTTKSVSSC</sequence>
<organism evidence="1 2">
    <name type="scientific">Mucuna pruriens</name>
    <name type="common">Velvet bean</name>
    <name type="synonym">Dolichos pruriens</name>
    <dbReference type="NCBI Taxonomy" id="157652"/>
    <lineage>
        <taxon>Eukaryota</taxon>
        <taxon>Viridiplantae</taxon>
        <taxon>Streptophyta</taxon>
        <taxon>Embryophyta</taxon>
        <taxon>Tracheophyta</taxon>
        <taxon>Spermatophyta</taxon>
        <taxon>Magnoliopsida</taxon>
        <taxon>eudicotyledons</taxon>
        <taxon>Gunneridae</taxon>
        <taxon>Pentapetalae</taxon>
        <taxon>rosids</taxon>
        <taxon>fabids</taxon>
        <taxon>Fabales</taxon>
        <taxon>Fabaceae</taxon>
        <taxon>Papilionoideae</taxon>
        <taxon>50 kb inversion clade</taxon>
        <taxon>NPAAA clade</taxon>
        <taxon>indigoferoid/millettioid clade</taxon>
        <taxon>Phaseoleae</taxon>
        <taxon>Mucuna</taxon>
    </lineage>
</organism>
<accession>A0A371H151</accession>
<feature type="non-terminal residue" evidence="1">
    <location>
        <position position="1"/>
    </location>
</feature>
<dbReference type="EMBL" id="QJKJ01003859">
    <property type="protein sequence ID" value="RDX96540.1"/>
    <property type="molecule type" value="Genomic_DNA"/>
</dbReference>